<dbReference type="Proteomes" id="UP000434850">
    <property type="component" value="Unassembled WGS sequence"/>
</dbReference>
<protein>
    <recommendedName>
        <fullName evidence="4">Viral A-type inclusion protein</fullName>
    </recommendedName>
</protein>
<feature type="chain" id="PRO_5026177486" description="Viral A-type inclusion protein" evidence="1">
    <location>
        <begin position="24"/>
        <end position="134"/>
    </location>
</feature>
<dbReference type="OrthoDB" id="1436925at2"/>
<gene>
    <name evidence="2" type="ORF">GO816_08330</name>
</gene>
<feature type="signal peptide" evidence="1">
    <location>
        <begin position="1"/>
        <end position="23"/>
    </location>
</feature>
<comment type="caution">
    <text evidence="2">The sequence shown here is derived from an EMBL/GenBank/DDBJ whole genome shotgun (WGS) entry which is preliminary data.</text>
</comment>
<evidence type="ECO:0000313" key="3">
    <source>
        <dbReference type="Proteomes" id="UP000434850"/>
    </source>
</evidence>
<dbReference type="PROSITE" id="PS51257">
    <property type="entry name" value="PROKAR_LIPOPROTEIN"/>
    <property type="match status" value="1"/>
</dbReference>
<keyword evidence="3" id="KW-1185">Reference proteome</keyword>
<dbReference type="RefSeq" id="WP_157541114.1">
    <property type="nucleotide sequence ID" value="NZ_WQLA01000003.1"/>
</dbReference>
<evidence type="ECO:0008006" key="4">
    <source>
        <dbReference type="Google" id="ProtNLM"/>
    </source>
</evidence>
<name>A0A6I4I7C1_9SPHI</name>
<keyword evidence="1" id="KW-0732">Signal</keyword>
<accession>A0A6I4I7C1</accession>
<evidence type="ECO:0000256" key="1">
    <source>
        <dbReference type="SAM" id="SignalP"/>
    </source>
</evidence>
<evidence type="ECO:0000313" key="2">
    <source>
        <dbReference type="EMBL" id="MVN91125.1"/>
    </source>
</evidence>
<dbReference type="AlphaFoldDB" id="A0A6I4I7C1"/>
<reference evidence="2 3" key="1">
    <citation type="submission" date="2019-12" db="EMBL/GenBank/DDBJ databases">
        <title>Mucilaginibacter sp. HME9299 genome sequencing and assembly.</title>
        <authorList>
            <person name="Kang H."/>
            <person name="Kim H."/>
            <person name="Joh K."/>
        </authorList>
    </citation>
    <scope>NUCLEOTIDE SEQUENCE [LARGE SCALE GENOMIC DNA]</scope>
    <source>
        <strain evidence="2 3">HME9299</strain>
    </source>
</reference>
<organism evidence="2 3">
    <name type="scientific">Mucilaginibacter aquatilis</name>
    <dbReference type="NCBI Taxonomy" id="1517760"/>
    <lineage>
        <taxon>Bacteria</taxon>
        <taxon>Pseudomonadati</taxon>
        <taxon>Bacteroidota</taxon>
        <taxon>Sphingobacteriia</taxon>
        <taxon>Sphingobacteriales</taxon>
        <taxon>Sphingobacteriaceae</taxon>
        <taxon>Mucilaginibacter</taxon>
    </lineage>
</organism>
<proteinExistence type="predicted"/>
<sequence length="134" mass="15107">MKQQYLIITLAGLLLASCSNHKAQEKDAMNEVIKVHDVAMEKSEQVVKNNILLDSLIKTKAVDSATASNVTQNLSAADKAMEDWMHQFEVEHEGKSHDETMQYMADQKTQIEKVNKQLDAAINQSNQYLSTQKK</sequence>
<dbReference type="EMBL" id="WQLA01000003">
    <property type="protein sequence ID" value="MVN91125.1"/>
    <property type="molecule type" value="Genomic_DNA"/>
</dbReference>